<dbReference type="EMBL" id="DF820457">
    <property type="protein sequence ID" value="GAK51492.1"/>
    <property type="molecule type" value="Genomic_DNA"/>
</dbReference>
<dbReference type="PANTHER" id="PTHR42663">
    <property type="entry name" value="HYDROLASE C777.06C-RELATED-RELATED"/>
    <property type="match status" value="1"/>
</dbReference>
<dbReference type="Proteomes" id="UP000030700">
    <property type="component" value="Unassembled WGS sequence"/>
</dbReference>
<sequence length="288" mass="33090">MDNTTLNETQTPAQDVQKDTELLIIFWGTRGGISAPKPDQLTFGVHTTCIEIRQGSESLLFDAGFGIGRYSDSLSKKSGTYHLFFTHFHWDHVQGIGYFIPIFLPSTHLHLYSPWKVERLKRQLNYYFDYSFGPFESIDVLSSSIYYHSLETPISINGFTISFYPNVHEGNCYGYSISRNGKKIAIMTDHEDRRHDSGSLWGNDYDVVIHDAEYTDEEYRASRKGFGHSCYSHAVANARSMGAKTILMTHHAPLRTDQELLEIESSFQQQYRDVNIFLAREQVKYPVI</sequence>
<dbReference type="Gene3D" id="3.60.15.10">
    <property type="entry name" value="Ribonuclease Z/Hydroxyacylglutathione hydrolase-like"/>
    <property type="match status" value="1"/>
</dbReference>
<dbReference type="STRING" id="1499966.U14_02737"/>
<accession>A0A081BM76</accession>
<evidence type="ECO:0000259" key="1">
    <source>
        <dbReference type="Pfam" id="PF12706"/>
    </source>
</evidence>
<evidence type="ECO:0000313" key="2">
    <source>
        <dbReference type="EMBL" id="GAK51492.1"/>
    </source>
</evidence>
<reference evidence="2" key="1">
    <citation type="journal article" date="2015" name="PeerJ">
        <title>First genomic representation of candidate bacterial phylum KSB3 points to enhanced environmental sensing as a trigger of wastewater bulking.</title>
        <authorList>
            <person name="Sekiguchi Y."/>
            <person name="Ohashi A."/>
            <person name="Parks D.H."/>
            <person name="Yamauchi T."/>
            <person name="Tyson G.W."/>
            <person name="Hugenholtz P."/>
        </authorList>
    </citation>
    <scope>NUCLEOTIDE SEQUENCE [LARGE SCALE GENOMIC DNA]</scope>
</reference>
<organism evidence="2">
    <name type="scientific">Candidatus Moduliflexus flocculans</name>
    <dbReference type="NCBI Taxonomy" id="1499966"/>
    <lineage>
        <taxon>Bacteria</taxon>
        <taxon>Candidatus Moduliflexota</taxon>
        <taxon>Candidatus Moduliflexia</taxon>
        <taxon>Candidatus Moduliflexales</taxon>
        <taxon>Candidatus Moduliflexaceae</taxon>
    </lineage>
</organism>
<keyword evidence="3" id="KW-1185">Reference proteome</keyword>
<feature type="domain" description="Metallo-beta-lactamase" evidence="1">
    <location>
        <begin position="59"/>
        <end position="251"/>
    </location>
</feature>
<dbReference type="AlphaFoldDB" id="A0A081BM76"/>
<dbReference type="InterPro" id="IPR036866">
    <property type="entry name" value="RibonucZ/Hydroxyglut_hydro"/>
</dbReference>
<proteinExistence type="predicted"/>
<dbReference type="SUPFAM" id="SSF56281">
    <property type="entry name" value="Metallo-hydrolase/oxidoreductase"/>
    <property type="match status" value="1"/>
</dbReference>
<dbReference type="PANTHER" id="PTHR42663:SF4">
    <property type="entry name" value="SLL1036 PROTEIN"/>
    <property type="match status" value="1"/>
</dbReference>
<dbReference type="HOGENOM" id="CLU_031317_1_0_0"/>
<gene>
    <name evidence="2" type="ORF">U14_02737</name>
</gene>
<dbReference type="InterPro" id="IPR001279">
    <property type="entry name" value="Metallo-B-lactamas"/>
</dbReference>
<evidence type="ECO:0000313" key="3">
    <source>
        <dbReference type="Proteomes" id="UP000030700"/>
    </source>
</evidence>
<dbReference type="Pfam" id="PF12706">
    <property type="entry name" value="Lactamase_B_2"/>
    <property type="match status" value="1"/>
</dbReference>
<name>A0A081BM76_9BACT</name>
<protein>
    <submittedName>
        <fullName evidence="2">Beta-lactamase-like protein</fullName>
    </submittedName>
</protein>
<dbReference type="CDD" id="cd07715">
    <property type="entry name" value="TaR3-like_MBL-fold"/>
    <property type="match status" value="1"/>
</dbReference>